<keyword evidence="2" id="KW-0812">Transmembrane</keyword>
<feature type="transmembrane region" description="Helical" evidence="2">
    <location>
        <begin position="213"/>
        <end position="236"/>
    </location>
</feature>
<protein>
    <submittedName>
        <fullName evidence="3">Uncharacterized protein</fullName>
    </submittedName>
</protein>
<feature type="transmembrane region" description="Helical" evidence="2">
    <location>
        <begin position="20"/>
        <end position="39"/>
    </location>
</feature>
<feature type="region of interest" description="Disordered" evidence="1">
    <location>
        <begin position="294"/>
        <end position="329"/>
    </location>
</feature>
<gene>
    <name evidence="3" type="ORF">EXIGLDRAFT_653564</name>
</gene>
<evidence type="ECO:0000313" key="4">
    <source>
        <dbReference type="Proteomes" id="UP000077266"/>
    </source>
</evidence>
<feature type="transmembrane region" description="Helical" evidence="2">
    <location>
        <begin position="242"/>
        <end position="263"/>
    </location>
</feature>
<keyword evidence="4" id="KW-1185">Reference proteome</keyword>
<sequence length="329" mass="36564">MAEASIIYARSEYKTVLVSTFFWGAHAVLYLIAVYTLLTSKAGWRAHVGQTLYVTLLFASATAYMSFTVTWIYQEIVLNANFPGGIVEFYVENFNSTAPLLGNVFFIITNFLADGLLLWRTWVVWNKRWTIVVFPAIVFAGSTAMSILTVYQIAKPDTPLFSQSALQWSLPYFSLSIALNLILTLMIVARLLYAQRQIRHAVGSDHGSGYFNIVAMVVESAALYSFSSIIFIATYSQNVNDVFSVFLPLQVHMMCISPLLIIIRVAQGRAFSEEVVTGATASLSFARNTTEREDTSRVAKQLGPSEMRSWPSQQTTAAAGSESKLDFVV</sequence>
<feature type="transmembrane region" description="Helical" evidence="2">
    <location>
        <begin position="100"/>
        <end position="119"/>
    </location>
</feature>
<feature type="transmembrane region" description="Helical" evidence="2">
    <location>
        <begin position="173"/>
        <end position="193"/>
    </location>
</feature>
<proteinExistence type="predicted"/>
<feature type="transmembrane region" description="Helical" evidence="2">
    <location>
        <begin position="51"/>
        <end position="73"/>
    </location>
</feature>
<evidence type="ECO:0000256" key="2">
    <source>
        <dbReference type="SAM" id="Phobius"/>
    </source>
</evidence>
<dbReference type="AlphaFoldDB" id="A0A165E484"/>
<dbReference type="OrthoDB" id="2796825at2759"/>
<evidence type="ECO:0000256" key="1">
    <source>
        <dbReference type="SAM" id="MobiDB-lite"/>
    </source>
</evidence>
<keyword evidence="2" id="KW-1133">Transmembrane helix</keyword>
<feature type="transmembrane region" description="Helical" evidence="2">
    <location>
        <begin position="131"/>
        <end position="153"/>
    </location>
</feature>
<dbReference type="Proteomes" id="UP000077266">
    <property type="component" value="Unassembled WGS sequence"/>
</dbReference>
<name>A0A165E484_EXIGL</name>
<evidence type="ECO:0000313" key="3">
    <source>
        <dbReference type="EMBL" id="KZV86042.1"/>
    </source>
</evidence>
<keyword evidence="2" id="KW-0472">Membrane</keyword>
<dbReference type="InParanoid" id="A0A165E484"/>
<organism evidence="3 4">
    <name type="scientific">Exidia glandulosa HHB12029</name>
    <dbReference type="NCBI Taxonomy" id="1314781"/>
    <lineage>
        <taxon>Eukaryota</taxon>
        <taxon>Fungi</taxon>
        <taxon>Dikarya</taxon>
        <taxon>Basidiomycota</taxon>
        <taxon>Agaricomycotina</taxon>
        <taxon>Agaricomycetes</taxon>
        <taxon>Auriculariales</taxon>
        <taxon>Exidiaceae</taxon>
        <taxon>Exidia</taxon>
    </lineage>
</organism>
<accession>A0A165E484</accession>
<reference evidence="3 4" key="1">
    <citation type="journal article" date="2016" name="Mol. Biol. Evol.">
        <title>Comparative Genomics of Early-Diverging Mushroom-Forming Fungi Provides Insights into the Origins of Lignocellulose Decay Capabilities.</title>
        <authorList>
            <person name="Nagy L.G."/>
            <person name="Riley R."/>
            <person name="Tritt A."/>
            <person name="Adam C."/>
            <person name="Daum C."/>
            <person name="Floudas D."/>
            <person name="Sun H."/>
            <person name="Yadav J.S."/>
            <person name="Pangilinan J."/>
            <person name="Larsson K.H."/>
            <person name="Matsuura K."/>
            <person name="Barry K."/>
            <person name="Labutti K."/>
            <person name="Kuo R."/>
            <person name="Ohm R.A."/>
            <person name="Bhattacharya S.S."/>
            <person name="Shirouzu T."/>
            <person name="Yoshinaga Y."/>
            <person name="Martin F.M."/>
            <person name="Grigoriev I.V."/>
            <person name="Hibbett D.S."/>
        </authorList>
    </citation>
    <scope>NUCLEOTIDE SEQUENCE [LARGE SCALE GENOMIC DNA]</scope>
    <source>
        <strain evidence="3 4">HHB12029</strain>
    </source>
</reference>
<dbReference type="EMBL" id="KV426168">
    <property type="protein sequence ID" value="KZV86042.1"/>
    <property type="molecule type" value="Genomic_DNA"/>
</dbReference>